<dbReference type="RefSeq" id="WP_136532916.1">
    <property type="nucleotide sequence ID" value="NZ_STGY01000007.1"/>
</dbReference>
<keyword evidence="6" id="KW-1185">Reference proteome</keyword>
<dbReference type="InterPro" id="IPR006059">
    <property type="entry name" value="SBP"/>
</dbReference>
<dbReference type="GO" id="GO:0042956">
    <property type="term" value="P:maltodextrin transmembrane transport"/>
    <property type="evidence" value="ECO:0007669"/>
    <property type="project" value="TreeGrafter"/>
</dbReference>
<dbReference type="AlphaFoldDB" id="A0A4S8QJ91"/>
<feature type="chain" id="PRO_5039335035" evidence="4">
    <location>
        <begin position="25"/>
        <end position="424"/>
    </location>
</feature>
<dbReference type="Pfam" id="PF13416">
    <property type="entry name" value="SBP_bac_8"/>
    <property type="match status" value="1"/>
</dbReference>
<dbReference type="GO" id="GO:0015768">
    <property type="term" value="P:maltose transport"/>
    <property type="evidence" value="ECO:0007669"/>
    <property type="project" value="TreeGrafter"/>
</dbReference>
<dbReference type="EMBL" id="STGY01000007">
    <property type="protein sequence ID" value="THV43075.1"/>
    <property type="molecule type" value="Genomic_DNA"/>
</dbReference>
<dbReference type="OrthoDB" id="9762335at2"/>
<feature type="signal peptide" evidence="4">
    <location>
        <begin position="1"/>
        <end position="24"/>
    </location>
</feature>
<sequence>MQRRNLLKLASAAGGAALAGPALSACTASSASDGKLLLWTHSAGNDIELAVTDDVIEAFNSGQDTYSAERESFPQDAYNDTVNAAALSGDLPDLLTVDGPNVPNWAWATHLQPLQLASDITDKFLPTTLGYFQDELYAVGHWEAACSIFARESVLEGADIRIPTIDEPWTGDEFNEALERLQAAGDHKWALDLATADIGEWYPYAYSPFLQSFGGDLLDHSTYRSAEGALNGDAAVKWGKWFQGLFKNELSNPESPIGGEDFLQGKAAMSFNGNWGALQAMEAFDDVLFLPPPDFGAGPKIGGGSWQWAVTATADSEGANSWMETALSDEFVAQFADQTGLIPATDAAAELTEHYASDGDLRMMMEYSRNFAVLRPETPAYAVIASVFTQYAGDLIHGGDVAESLDAAVAEIDADISSNDGYGF</sequence>
<organism evidence="5 6">
    <name type="scientific">Glycomyces buryatensis</name>
    <dbReference type="NCBI Taxonomy" id="2570927"/>
    <lineage>
        <taxon>Bacteria</taxon>
        <taxon>Bacillati</taxon>
        <taxon>Actinomycetota</taxon>
        <taxon>Actinomycetes</taxon>
        <taxon>Glycomycetales</taxon>
        <taxon>Glycomycetaceae</taxon>
        <taxon>Glycomyces</taxon>
    </lineage>
</organism>
<dbReference type="PANTHER" id="PTHR30061">
    <property type="entry name" value="MALTOSE-BINDING PERIPLASMIC PROTEIN"/>
    <property type="match status" value="1"/>
</dbReference>
<dbReference type="PROSITE" id="PS51257">
    <property type="entry name" value="PROKAR_LIPOPROTEIN"/>
    <property type="match status" value="1"/>
</dbReference>
<keyword evidence="3 4" id="KW-0732">Signal</keyword>
<evidence type="ECO:0000313" key="6">
    <source>
        <dbReference type="Proteomes" id="UP000308760"/>
    </source>
</evidence>
<dbReference type="PROSITE" id="PS51318">
    <property type="entry name" value="TAT"/>
    <property type="match status" value="1"/>
</dbReference>
<keyword evidence="2" id="KW-0813">Transport</keyword>
<dbReference type="SUPFAM" id="SSF53850">
    <property type="entry name" value="Periplasmic binding protein-like II"/>
    <property type="match status" value="1"/>
</dbReference>
<reference evidence="6" key="1">
    <citation type="submission" date="2019-04" db="EMBL/GenBank/DDBJ databases">
        <title>Nocardioides xinjiangensis sp. nov.</title>
        <authorList>
            <person name="Liu S."/>
        </authorList>
    </citation>
    <scope>NUCLEOTIDE SEQUENCE [LARGE SCALE GENOMIC DNA]</scope>
    <source>
        <strain evidence="6">18</strain>
    </source>
</reference>
<protein>
    <submittedName>
        <fullName evidence="5">Extracellular solute-binding protein</fullName>
    </submittedName>
</protein>
<comment type="caution">
    <text evidence="5">The sequence shown here is derived from an EMBL/GenBank/DDBJ whole genome shotgun (WGS) entry which is preliminary data.</text>
</comment>
<dbReference type="GO" id="GO:0055052">
    <property type="term" value="C:ATP-binding cassette (ABC) transporter complex, substrate-binding subunit-containing"/>
    <property type="evidence" value="ECO:0007669"/>
    <property type="project" value="TreeGrafter"/>
</dbReference>
<dbReference type="Proteomes" id="UP000308760">
    <property type="component" value="Unassembled WGS sequence"/>
</dbReference>
<evidence type="ECO:0000256" key="2">
    <source>
        <dbReference type="ARBA" id="ARBA00022448"/>
    </source>
</evidence>
<gene>
    <name evidence="5" type="ORF">FAB82_02235</name>
</gene>
<evidence type="ECO:0000256" key="4">
    <source>
        <dbReference type="SAM" id="SignalP"/>
    </source>
</evidence>
<dbReference type="PANTHER" id="PTHR30061:SF50">
    <property type="entry name" value="MALTOSE_MALTODEXTRIN-BINDING PERIPLASMIC PROTEIN"/>
    <property type="match status" value="1"/>
</dbReference>
<evidence type="ECO:0000313" key="5">
    <source>
        <dbReference type="EMBL" id="THV43075.1"/>
    </source>
</evidence>
<accession>A0A4S8QJ91</accession>
<reference evidence="5 6" key="2">
    <citation type="submission" date="2019-05" db="EMBL/GenBank/DDBJ databases">
        <title>Glycomyces buryatensis sp. nov.</title>
        <authorList>
            <person name="Nikitina E."/>
        </authorList>
    </citation>
    <scope>NUCLEOTIDE SEQUENCE [LARGE SCALE GENOMIC DNA]</scope>
    <source>
        <strain evidence="5 6">18</strain>
    </source>
</reference>
<dbReference type="GO" id="GO:1901982">
    <property type="term" value="F:maltose binding"/>
    <property type="evidence" value="ECO:0007669"/>
    <property type="project" value="TreeGrafter"/>
</dbReference>
<comment type="similarity">
    <text evidence="1">Belongs to the bacterial solute-binding protein 1 family.</text>
</comment>
<evidence type="ECO:0000256" key="1">
    <source>
        <dbReference type="ARBA" id="ARBA00008520"/>
    </source>
</evidence>
<dbReference type="InterPro" id="IPR006311">
    <property type="entry name" value="TAT_signal"/>
</dbReference>
<proteinExistence type="inferred from homology"/>
<dbReference type="Gene3D" id="3.40.190.10">
    <property type="entry name" value="Periplasmic binding protein-like II"/>
    <property type="match status" value="1"/>
</dbReference>
<name>A0A4S8QJ91_9ACTN</name>
<evidence type="ECO:0000256" key="3">
    <source>
        <dbReference type="ARBA" id="ARBA00022729"/>
    </source>
</evidence>